<feature type="region of interest" description="Disordered" evidence="1">
    <location>
        <begin position="193"/>
        <end position="213"/>
    </location>
</feature>
<feature type="region of interest" description="Disordered" evidence="1">
    <location>
        <begin position="123"/>
        <end position="147"/>
    </location>
</feature>
<sequence length="400" mass="46173">MDLEQLGQENEQWKLVFSVVKENIELRARMQRLHIDTREVSKGRQLARLLNTTFDDSQFRKNLEPTSLQHEARTTSHTHFKSFIPIKAHKDIYMKAESHRSDVAVNGKGRKQTRLLKTTLDESQFTKNLEPTSLPPEGRTTPPTHFRSFMPIKAHKDIYEKAESHRSDVADDGKGRKQTRLLKTTLDESQFTKNLEPTSLPPDGRTTPPTHFRSFMPIKAHKDIYEKAESHRSDVADDGKDETPGEIALKMLGEIALQLERRIISFVFQGHRRLYGFTVQNIPAKIKEVSTNPMTGKVDEGYRLYLTQRYNDLMKQLNQLGYKKALHPSFSEFIVNKYGILKKRSGEYGPHPLDYNNPGTLKKLIMTTAPINLQKNLLLLLKCLCNMADKDRRPLILWKI</sequence>
<dbReference type="InterPro" id="IPR026715">
    <property type="entry name" value="SPATC1"/>
</dbReference>
<comment type="caution">
    <text evidence="3">The sequence shown here is derived from an EMBL/GenBank/DDBJ whole genome shotgun (WGS) entry which is preliminary data.</text>
</comment>
<keyword evidence="4" id="KW-1185">Reference proteome</keyword>
<evidence type="ECO:0000256" key="1">
    <source>
        <dbReference type="SAM" id="MobiDB-lite"/>
    </source>
</evidence>
<evidence type="ECO:0000259" key="2">
    <source>
        <dbReference type="Pfam" id="PF15059"/>
    </source>
</evidence>
<evidence type="ECO:0000313" key="3">
    <source>
        <dbReference type="EMBL" id="CAB1425800.1"/>
    </source>
</evidence>
<dbReference type="Proteomes" id="UP001153269">
    <property type="component" value="Unassembled WGS sequence"/>
</dbReference>
<feature type="domain" description="Speriolin C-terminal" evidence="2">
    <location>
        <begin position="252"/>
        <end position="398"/>
    </location>
</feature>
<dbReference type="PANTHER" id="PTHR22192">
    <property type="entry name" value="SPERIOLIN"/>
    <property type="match status" value="1"/>
</dbReference>
<dbReference type="EMBL" id="CADEAL010000835">
    <property type="protein sequence ID" value="CAB1425800.1"/>
    <property type="molecule type" value="Genomic_DNA"/>
</dbReference>
<gene>
    <name evidence="3" type="ORF">PLEPLA_LOCUS13733</name>
</gene>
<reference evidence="3" key="1">
    <citation type="submission" date="2020-03" db="EMBL/GenBank/DDBJ databases">
        <authorList>
            <person name="Weist P."/>
        </authorList>
    </citation>
    <scope>NUCLEOTIDE SEQUENCE</scope>
</reference>
<accession>A0A9N7U7H7</accession>
<name>A0A9N7U7H7_PLEPL</name>
<dbReference type="InterPro" id="IPR029384">
    <property type="entry name" value="Speriolin_C"/>
</dbReference>
<proteinExistence type="predicted"/>
<protein>
    <recommendedName>
        <fullName evidence="2">Speriolin C-terminal domain-containing protein</fullName>
    </recommendedName>
</protein>
<dbReference type="Pfam" id="PF15059">
    <property type="entry name" value="Speriolin_C"/>
    <property type="match status" value="1"/>
</dbReference>
<evidence type="ECO:0000313" key="4">
    <source>
        <dbReference type="Proteomes" id="UP001153269"/>
    </source>
</evidence>
<dbReference type="PANTHER" id="PTHR22192:SF17">
    <property type="entry name" value="SPERIOLIN-LIKE PROTEIN"/>
    <property type="match status" value="1"/>
</dbReference>
<organism evidence="3 4">
    <name type="scientific">Pleuronectes platessa</name>
    <name type="common">European plaice</name>
    <dbReference type="NCBI Taxonomy" id="8262"/>
    <lineage>
        <taxon>Eukaryota</taxon>
        <taxon>Metazoa</taxon>
        <taxon>Chordata</taxon>
        <taxon>Craniata</taxon>
        <taxon>Vertebrata</taxon>
        <taxon>Euteleostomi</taxon>
        <taxon>Actinopterygii</taxon>
        <taxon>Neopterygii</taxon>
        <taxon>Teleostei</taxon>
        <taxon>Neoteleostei</taxon>
        <taxon>Acanthomorphata</taxon>
        <taxon>Carangaria</taxon>
        <taxon>Pleuronectiformes</taxon>
        <taxon>Pleuronectoidei</taxon>
        <taxon>Pleuronectidae</taxon>
        <taxon>Pleuronectes</taxon>
    </lineage>
</organism>
<dbReference type="GO" id="GO:0005813">
    <property type="term" value="C:centrosome"/>
    <property type="evidence" value="ECO:0007669"/>
    <property type="project" value="TreeGrafter"/>
</dbReference>
<dbReference type="AlphaFoldDB" id="A0A9N7U7H7"/>